<feature type="compositionally biased region" description="Basic and acidic residues" evidence="1">
    <location>
        <begin position="389"/>
        <end position="403"/>
    </location>
</feature>
<organism evidence="3">
    <name type="scientific">Salpingoeca rosetta (strain ATCC 50818 / BSB-021)</name>
    <dbReference type="NCBI Taxonomy" id="946362"/>
    <lineage>
        <taxon>Eukaryota</taxon>
        <taxon>Choanoflagellata</taxon>
        <taxon>Craspedida</taxon>
        <taxon>Salpingoecidae</taxon>
        <taxon>Salpingoeca</taxon>
    </lineage>
</organism>
<dbReference type="RefSeq" id="XP_004997971.1">
    <property type="nucleotide sequence ID" value="XM_004997914.1"/>
</dbReference>
<feature type="compositionally biased region" description="Polar residues" evidence="1">
    <location>
        <begin position="240"/>
        <end position="250"/>
    </location>
</feature>
<dbReference type="Proteomes" id="UP000007799">
    <property type="component" value="Unassembled WGS sequence"/>
</dbReference>
<feature type="region of interest" description="Disordered" evidence="1">
    <location>
        <begin position="283"/>
        <end position="328"/>
    </location>
</feature>
<proteinExistence type="predicted"/>
<keyword evidence="3" id="KW-1185">Reference proteome</keyword>
<reference evidence="2" key="1">
    <citation type="submission" date="2009-08" db="EMBL/GenBank/DDBJ databases">
        <title>Annotation of Salpingoeca rosetta.</title>
        <authorList>
            <consortium name="The Broad Institute Genome Sequencing Platform"/>
            <person name="Russ C."/>
            <person name="Cuomo C."/>
            <person name="Burger G."/>
            <person name="Gray M.W."/>
            <person name="Holland P.W.H."/>
            <person name="King N."/>
            <person name="Lang F.B.F."/>
            <person name="Roger A.J."/>
            <person name="Ruiz-Trillo I."/>
            <person name="Young S.K."/>
            <person name="Zeng Q."/>
            <person name="Gargeya S."/>
            <person name="Alvarado L."/>
            <person name="Berlin A."/>
            <person name="Chapman S.B."/>
            <person name="Chen Z."/>
            <person name="Freedman E."/>
            <person name="Gellesch M."/>
            <person name="Goldberg J."/>
            <person name="Griggs A."/>
            <person name="Gujja S."/>
            <person name="Heilman E."/>
            <person name="Heiman D."/>
            <person name="Howarth C."/>
            <person name="Mehta T."/>
            <person name="Neiman D."/>
            <person name="Pearson M."/>
            <person name="Roberts A."/>
            <person name="Saif S."/>
            <person name="Shea T."/>
            <person name="Shenoy N."/>
            <person name="Sisk P."/>
            <person name="Stolte C."/>
            <person name="Sykes S."/>
            <person name="White J."/>
            <person name="Yandava C."/>
            <person name="Haas B."/>
            <person name="Nusbaum C."/>
            <person name="Birren B."/>
        </authorList>
    </citation>
    <scope>NUCLEOTIDE SEQUENCE [LARGE SCALE GENOMIC DNA]</scope>
    <source>
        <strain evidence="2">ATCC 50818</strain>
    </source>
</reference>
<evidence type="ECO:0000313" key="3">
    <source>
        <dbReference type="Proteomes" id="UP000007799"/>
    </source>
</evidence>
<dbReference type="OMA" id="ESFIFRP"/>
<feature type="region of interest" description="Disordered" evidence="1">
    <location>
        <begin position="345"/>
        <end position="489"/>
    </location>
</feature>
<feature type="compositionally biased region" description="Polar residues" evidence="1">
    <location>
        <begin position="115"/>
        <end position="127"/>
    </location>
</feature>
<dbReference type="KEGG" id="sre:PTSG_01984"/>
<gene>
    <name evidence="2" type="ORF">PTSG_01984</name>
</gene>
<evidence type="ECO:0000313" key="2">
    <source>
        <dbReference type="EMBL" id="EGD79015.1"/>
    </source>
</evidence>
<name>F2TZJ1_SALR5</name>
<feature type="compositionally biased region" description="Low complexity" evidence="1">
    <location>
        <begin position="309"/>
        <end position="320"/>
    </location>
</feature>
<feature type="compositionally biased region" description="Acidic residues" evidence="1">
    <location>
        <begin position="444"/>
        <end position="469"/>
    </location>
</feature>
<dbReference type="EMBL" id="GL832957">
    <property type="protein sequence ID" value="EGD79015.1"/>
    <property type="molecule type" value="Genomic_DNA"/>
</dbReference>
<evidence type="ECO:0000256" key="1">
    <source>
        <dbReference type="SAM" id="MobiDB-lite"/>
    </source>
</evidence>
<dbReference type="InParanoid" id="F2TZJ1"/>
<feature type="region of interest" description="Disordered" evidence="1">
    <location>
        <begin position="1"/>
        <end position="263"/>
    </location>
</feature>
<feature type="compositionally biased region" description="Basic and acidic residues" evidence="1">
    <location>
        <begin position="423"/>
        <end position="443"/>
    </location>
</feature>
<dbReference type="GeneID" id="16078567"/>
<sequence>MSEGDASTPPTTPKQKGSGMFGWLFRKRSSRSSLGGDAEEPSIGDGAQKQQKEPAEDTSSTDGDKGPQSDNDAFAREDDSAQEMAVNGKTASDEAAKPDANTTDSEPKHKDVEELNTSSTTDNQETNGAEAAKSPTTSTSTSSPPATPSTPSTPAPLPEKETPKTTPKPAPKPKPKPEVKAKPLGGSTPGSSSKPRPIVQPKPSPSSSAATPPPVAQKPRGRVGTIAAALAARPPPGLFQQRTRSATTSMPKPAQRRVKSESFIFRPESGAVEESFDIGRTTMLNNTAAKERVRLSSHSQRPRRRPTRTGRSGTRSQPSSKSGSFVIKDVRSASTARLQDALRGFAGDSSTRQASSAAISVASVPLDEAEEVEAARELQVVPEGEGEDTTVKVEVKAEVKADGEPEGIDADGTKEPQTSDEEENKKKVGEKGEVDEEAKHNDAEEAEDGQEAEEAETEVHQEDEEEEKEGGDIEIVSGFADLQTEEADA</sequence>
<feature type="compositionally biased region" description="Basic and acidic residues" evidence="1">
    <location>
        <begin position="62"/>
        <end position="79"/>
    </location>
</feature>
<dbReference type="AlphaFoldDB" id="F2TZJ1"/>
<protein>
    <submittedName>
        <fullName evidence="2">Uncharacterized protein</fullName>
    </submittedName>
</protein>
<feature type="compositionally biased region" description="Low complexity" evidence="1">
    <location>
        <begin position="134"/>
        <end position="144"/>
    </location>
</feature>
<accession>F2TZJ1</accession>
<feature type="compositionally biased region" description="Pro residues" evidence="1">
    <location>
        <begin position="145"/>
        <end position="157"/>
    </location>
</feature>
<feature type="compositionally biased region" description="Low complexity" evidence="1">
    <location>
        <begin position="354"/>
        <end position="364"/>
    </location>
</feature>